<dbReference type="KEGG" id="lja:130735507"/>
<dbReference type="SMART" id="SM00452">
    <property type="entry name" value="STI"/>
    <property type="match status" value="1"/>
</dbReference>
<dbReference type="GeneID" id="130735507"/>
<dbReference type="MEROPS" id="I03.026"/>
<evidence type="ECO:0000256" key="3">
    <source>
        <dbReference type="SAM" id="SignalP"/>
    </source>
</evidence>
<feature type="chain" id="PRO_5003678891" evidence="3">
    <location>
        <begin position="24"/>
        <end position="212"/>
    </location>
</feature>
<dbReference type="RefSeq" id="XP_057443446.1">
    <property type="nucleotide sequence ID" value="XM_057587463.1"/>
</dbReference>
<dbReference type="PANTHER" id="PTHR33107:SF78">
    <property type="entry name" value="NODULE CYSTEINE-RICH (NCR) SECRETED PEPTIDE"/>
    <property type="match status" value="1"/>
</dbReference>
<feature type="signal peptide" evidence="3">
    <location>
        <begin position="1"/>
        <end position="23"/>
    </location>
</feature>
<dbReference type="GO" id="GO:0004866">
    <property type="term" value="F:endopeptidase inhibitor activity"/>
    <property type="evidence" value="ECO:0007669"/>
    <property type="project" value="InterPro"/>
</dbReference>
<keyword evidence="3" id="KW-0732">Signal</keyword>
<dbReference type="InterPro" id="IPR002160">
    <property type="entry name" value="Prot_inh_Kunz-lg"/>
</dbReference>
<protein>
    <submittedName>
        <fullName evidence="4">Uncharacterized protein</fullName>
    </submittedName>
</protein>
<proteinExistence type="evidence at transcript level"/>
<dbReference type="SUPFAM" id="SSF50386">
    <property type="entry name" value="STI-like"/>
    <property type="match status" value="1"/>
</dbReference>
<dbReference type="Gene3D" id="2.80.10.50">
    <property type="match status" value="1"/>
</dbReference>
<dbReference type="OrthoDB" id="1872570at2759"/>
<dbReference type="PANTHER" id="PTHR33107">
    <property type="entry name" value="KUNITZ TRYPSIN INHIBITOR 2"/>
    <property type="match status" value="1"/>
</dbReference>
<organism evidence="4">
    <name type="scientific">Lotus japonicus</name>
    <name type="common">Lotus corniculatus var. japonicus</name>
    <dbReference type="NCBI Taxonomy" id="34305"/>
    <lineage>
        <taxon>Eukaryota</taxon>
        <taxon>Viridiplantae</taxon>
        <taxon>Streptophyta</taxon>
        <taxon>Embryophyta</taxon>
        <taxon>Tracheophyta</taxon>
        <taxon>Spermatophyta</taxon>
        <taxon>Magnoliopsida</taxon>
        <taxon>eudicotyledons</taxon>
        <taxon>Gunneridae</taxon>
        <taxon>Pentapetalae</taxon>
        <taxon>rosids</taxon>
        <taxon>fabids</taxon>
        <taxon>Fabales</taxon>
        <taxon>Fabaceae</taxon>
        <taxon>Papilionoideae</taxon>
        <taxon>50 kb inversion clade</taxon>
        <taxon>NPAAA clade</taxon>
        <taxon>Hologalegina</taxon>
        <taxon>robinioid clade</taxon>
        <taxon>Loteae</taxon>
        <taxon>Lotus</taxon>
    </lineage>
</organism>
<dbReference type="InterPro" id="IPR011065">
    <property type="entry name" value="Kunitz_inhibitor_STI-like_sf"/>
</dbReference>
<sequence length="212" mass="23632">MKITLFLALVLLFVALSTKPLLGTKYTLPNRAIRDTSGKNVISGAQYYIVPGSPVVGGVGLARRGKEHCPLDVVVVVNGNRGLPVVFTPVNTIKSVIRADTDLNINFYTETSCPESNVWKLGDFNSTTGQWCVTTGGYLGDPWNYDNIYNWFKIHTYEDKEDVYALSYCPSVCNKKGCEHECSSIGIYEDHYGKRLGLNDFRYPVRFQRAAA</sequence>
<dbReference type="EMBL" id="BT141736">
    <property type="protein sequence ID" value="AFK41530.1"/>
    <property type="molecule type" value="mRNA"/>
</dbReference>
<dbReference type="Pfam" id="PF00197">
    <property type="entry name" value="Kunitz_legume"/>
    <property type="match status" value="1"/>
</dbReference>
<reference evidence="4" key="1">
    <citation type="submission" date="2012-05" db="EMBL/GenBank/DDBJ databases">
        <authorList>
            <person name="Krishnakumar V."/>
            <person name="Cheung F."/>
            <person name="Xiao Y."/>
            <person name="Chan A."/>
            <person name="Moskal W.A."/>
            <person name="Town C.D."/>
        </authorList>
    </citation>
    <scope>NUCLEOTIDE SEQUENCE</scope>
</reference>
<evidence type="ECO:0000313" key="4">
    <source>
        <dbReference type="EMBL" id="AFK41530.1"/>
    </source>
</evidence>
<name>I3SMN8_LOTJA</name>
<evidence type="ECO:0000256" key="2">
    <source>
        <dbReference type="ARBA" id="ARBA00022525"/>
    </source>
</evidence>
<comment type="subcellular location">
    <subcellularLocation>
        <location evidence="1">Secreted</location>
    </subcellularLocation>
</comment>
<dbReference type="CDD" id="cd23375">
    <property type="entry name" value="beta-trefoil_STI_VvMLP-like"/>
    <property type="match status" value="1"/>
</dbReference>
<dbReference type="AlphaFoldDB" id="I3SMN8"/>
<accession>I3SMN8</accession>
<dbReference type="OMA" id="QSPIWLC"/>
<evidence type="ECO:0000256" key="1">
    <source>
        <dbReference type="ARBA" id="ARBA00004613"/>
    </source>
</evidence>
<dbReference type="GO" id="GO:0005576">
    <property type="term" value="C:extracellular region"/>
    <property type="evidence" value="ECO:0007669"/>
    <property type="project" value="UniProtKB-SubCell"/>
</dbReference>
<keyword evidence="2" id="KW-0964">Secreted</keyword>